<dbReference type="AlphaFoldDB" id="A0A3L9E2A3"/>
<reference evidence="2 3" key="1">
    <citation type="submission" date="2018-10" db="EMBL/GenBank/DDBJ databases">
        <title>Streptococcus hillyeri sp. nov., isolated from equine tracheal sample.</title>
        <authorList>
            <person name="Macfadyen A.C."/>
            <person name="Waller A."/>
            <person name="Paterson G.K."/>
        </authorList>
    </citation>
    <scope>NUCLEOTIDE SEQUENCE [LARGE SCALE GENOMIC DNA]</scope>
    <source>
        <strain evidence="2 3">28462</strain>
    </source>
</reference>
<evidence type="ECO:0000313" key="3">
    <source>
        <dbReference type="Proteomes" id="UP000279194"/>
    </source>
</evidence>
<dbReference type="EMBL" id="RCVM01000001">
    <property type="protein sequence ID" value="RLY05270.1"/>
    <property type="molecule type" value="Genomic_DNA"/>
</dbReference>
<keyword evidence="1" id="KW-0472">Membrane</keyword>
<gene>
    <name evidence="2" type="ORF">EAF07_00805</name>
</gene>
<organism evidence="2 3">
    <name type="scientific">Streptococcus hillyeri</name>
    <dbReference type="NCBI Taxonomy" id="2282420"/>
    <lineage>
        <taxon>Bacteria</taxon>
        <taxon>Bacillati</taxon>
        <taxon>Bacillota</taxon>
        <taxon>Bacilli</taxon>
        <taxon>Lactobacillales</taxon>
        <taxon>Streptococcaceae</taxon>
        <taxon>Streptococcus</taxon>
    </lineage>
</organism>
<protein>
    <submittedName>
        <fullName evidence="2">Uncharacterized protein</fullName>
    </submittedName>
</protein>
<evidence type="ECO:0000256" key="1">
    <source>
        <dbReference type="SAM" id="Phobius"/>
    </source>
</evidence>
<keyword evidence="3" id="KW-1185">Reference proteome</keyword>
<sequence>MKNVLKSDNWITFFFLVLYGGGVVVNVKSSNLLMASLWAVLFLINLGMLLYRIYGKKDKNNGR</sequence>
<comment type="caution">
    <text evidence="2">The sequence shown here is derived from an EMBL/GenBank/DDBJ whole genome shotgun (WGS) entry which is preliminary data.</text>
</comment>
<feature type="transmembrane region" description="Helical" evidence="1">
    <location>
        <begin position="9"/>
        <end position="27"/>
    </location>
</feature>
<dbReference type="Proteomes" id="UP000279194">
    <property type="component" value="Unassembled WGS sequence"/>
</dbReference>
<dbReference type="RefSeq" id="WP_142925580.1">
    <property type="nucleotide sequence ID" value="NZ_CP163513.1"/>
</dbReference>
<feature type="transmembrane region" description="Helical" evidence="1">
    <location>
        <begin position="33"/>
        <end position="54"/>
    </location>
</feature>
<keyword evidence="1" id="KW-0812">Transmembrane</keyword>
<name>A0A3L9E2A3_9STRE</name>
<accession>A0A3L9E2A3</accession>
<proteinExistence type="predicted"/>
<keyword evidence="1" id="KW-1133">Transmembrane helix</keyword>
<evidence type="ECO:0000313" key="2">
    <source>
        <dbReference type="EMBL" id="RLY05270.1"/>
    </source>
</evidence>